<comment type="caution">
    <text evidence="1">The sequence shown here is derived from an EMBL/GenBank/DDBJ whole genome shotgun (WGS) entry which is preliminary data.</text>
</comment>
<proteinExistence type="predicted"/>
<organism evidence="1 2">
    <name type="scientific">Pyropia yezoensis</name>
    <name type="common">Susabi-nori</name>
    <name type="synonym">Porphyra yezoensis</name>
    <dbReference type="NCBI Taxonomy" id="2788"/>
    <lineage>
        <taxon>Eukaryota</taxon>
        <taxon>Rhodophyta</taxon>
        <taxon>Bangiophyceae</taxon>
        <taxon>Bangiales</taxon>
        <taxon>Bangiaceae</taxon>
        <taxon>Pyropia</taxon>
    </lineage>
</organism>
<reference evidence="1" key="1">
    <citation type="submission" date="2019-11" db="EMBL/GenBank/DDBJ databases">
        <title>Nori genome reveals adaptations in red seaweeds to the harsh intertidal environment.</title>
        <authorList>
            <person name="Wang D."/>
            <person name="Mao Y."/>
        </authorList>
    </citation>
    <scope>NUCLEOTIDE SEQUENCE</scope>
    <source>
        <tissue evidence="1">Gametophyte</tissue>
    </source>
</reference>
<dbReference type="EMBL" id="CM020619">
    <property type="protein sequence ID" value="KAK1863590.1"/>
    <property type="molecule type" value="Genomic_DNA"/>
</dbReference>
<keyword evidence="2" id="KW-1185">Reference proteome</keyword>
<sequence>MGAPATPASGGGNGGALPPAREGQPLAAASSGGSYSSTTAATAVAMSEHAAAAAAGALTPRTPPTPPTRILLLMSDTGGGHRASAAALTAALTRHAGATAVSATTVDLFVDVAGWPLSGLPAQYSFLARHPLLWRVTWALGIFPPTRLLCNAVLRTLAGRALGRRLVAEAAASAGGGDVASDAAASTGPPDVIVSVHPLAQSAAVTALRMLAEAEAAAVGGGGGGTATTSPVPGLLRPLLTVVTDLGAAHPLWFTPAATRVYSPSAAVSGVAVGEGVPPARLRRYGLPVRPTFWELNGGDADAKPDPIDGGGTAGEGGAKPDAAAAAAGDSPPTGDAAGSKAALRARLGLHPTAPAVLLVGGGDGVGGLRRVVPAVVDGLAATLGATGAQVVVVCGRNERLRSSFARRTWALVPAAVDSGVSPPRGAAEGQQEGVHGSPDAAAVAVVDSGSGAAGGSGGAAGGVIVLGFVSNMADYMRAADMLITKAGPGTIAEALICRLPILLCAYLPGQETGNVTYVVDHGVGAYESAPARIAATAAEWAASPSLRAAMAARAGALAAPDAAVRIAEDIWAVAVASRAARAGAAVVGGGAAAATATRGRRRRLGVGEPGGASVLFDRVKALLRLLCGGAIACTAHTWRAHVHKESS</sequence>
<accession>A0ACC3C0E0</accession>
<dbReference type="Proteomes" id="UP000798662">
    <property type="component" value="Chromosome 2"/>
</dbReference>
<protein>
    <submittedName>
        <fullName evidence="1">Uncharacterized protein</fullName>
    </submittedName>
</protein>
<evidence type="ECO:0000313" key="1">
    <source>
        <dbReference type="EMBL" id="KAK1863590.1"/>
    </source>
</evidence>
<evidence type="ECO:0000313" key="2">
    <source>
        <dbReference type="Proteomes" id="UP000798662"/>
    </source>
</evidence>
<gene>
    <name evidence="1" type="ORF">I4F81_006144</name>
</gene>
<name>A0ACC3C0E0_PYRYE</name>